<feature type="transmembrane region" description="Helical" evidence="1">
    <location>
        <begin position="28"/>
        <end position="47"/>
    </location>
</feature>
<dbReference type="RefSeq" id="WP_342882539.1">
    <property type="nucleotide sequence ID" value="NZ_JBBMQS010000013.1"/>
</dbReference>
<keyword evidence="1" id="KW-1133">Transmembrane helix</keyword>
<feature type="transmembrane region" description="Helical" evidence="1">
    <location>
        <begin position="132"/>
        <end position="152"/>
    </location>
</feature>
<reference evidence="2 3" key="1">
    <citation type="submission" date="2024-03" db="EMBL/GenBank/DDBJ databases">
        <title>Community enrichment and isolation of bacterial strains for fucoidan degradation.</title>
        <authorList>
            <person name="Sichert A."/>
        </authorList>
    </citation>
    <scope>NUCLEOTIDE SEQUENCE [LARGE SCALE GENOMIC DNA]</scope>
    <source>
        <strain evidence="2 3">AS12</strain>
    </source>
</reference>
<feature type="transmembrane region" description="Helical" evidence="1">
    <location>
        <begin position="6"/>
        <end position="21"/>
    </location>
</feature>
<evidence type="ECO:0000256" key="1">
    <source>
        <dbReference type="SAM" id="Phobius"/>
    </source>
</evidence>
<evidence type="ECO:0000313" key="2">
    <source>
        <dbReference type="EMBL" id="MEM5499391.1"/>
    </source>
</evidence>
<keyword evidence="3" id="KW-1185">Reference proteome</keyword>
<keyword evidence="1" id="KW-0472">Membrane</keyword>
<protein>
    <submittedName>
        <fullName evidence="2">Uncharacterized protein</fullName>
    </submittedName>
</protein>
<feature type="transmembrane region" description="Helical" evidence="1">
    <location>
        <begin position="101"/>
        <end position="120"/>
    </location>
</feature>
<feature type="transmembrane region" description="Helical" evidence="1">
    <location>
        <begin position="53"/>
        <end position="69"/>
    </location>
</feature>
<name>A0ABU9SZS9_9ALTE</name>
<organism evidence="2 3">
    <name type="scientific">Paraglaciecola mesophila</name>
    <dbReference type="NCBI Taxonomy" id="197222"/>
    <lineage>
        <taxon>Bacteria</taxon>
        <taxon>Pseudomonadati</taxon>
        <taxon>Pseudomonadota</taxon>
        <taxon>Gammaproteobacteria</taxon>
        <taxon>Alteromonadales</taxon>
        <taxon>Alteromonadaceae</taxon>
        <taxon>Paraglaciecola</taxon>
    </lineage>
</organism>
<accession>A0ABU9SZS9</accession>
<evidence type="ECO:0000313" key="3">
    <source>
        <dbReference type="Proteomes" id="UP001461163"/>
    </source>
</evidence>
<sequence>MILSLAAALGLVGCYVLYMSWKQHSARYALAGWGCLFATLPLLIAALGVEYGVVFALGLPALYVWLGILREQKPTMPSKHIVKPNQPIQFNANKLAKNSGFILYHLVLLMIVSSLLVIASLDILPLERPTQLVTGVIILPVVWSGLSFWHLACENKRNPLIFSAFISLASSLYLFV</sequence>
<proteinExistence type="predicted"/>
<dbReference type="Proteomes" id="UP001461163">
    <property type="component" value="Unassembled WGS sequence"/>
</dbReference>
<keyword evidence="1" id="KW-0812">Transmembrane</keyword>
<comment type="caution">
    <text evidence="2">The sequence shown here is derived from an EMBL/GenBank/DDBJ whole genome shotgun (WGS) entry which is preliminary data.</text>
</comment>
<dbReference type="EMBL" id="JBBMQS010000013">
    <property type="protein sequence ID" value="MEM5499391.1"/>
    <property type="molecule type" value="Genomic_DNA"/>
</dbReference>
<feature type="transmembrane region" description="Helical" evidence="1">
    <location>
        <begin position="159"/>
        <end position="175"/>
    </location>
</feature>
<gene>
    <name evidence="2" type="ORF">WNY77_18410</name>
</gene>